<dbReference type="KEGG" id="vg:22475115"/>
<organism evidence="1 2">
    <name type="scientific">Shigella phage pSs-1</name>
    <dbReference type="NCBI Taxonomy" id="1551641"/>
    <lineage>
        <taxon>Viruses</taxon>
        <taxon>Duplodnaviria</taxon>
        <taxon>Heunggongvirae</taxon>
        <taxon>Uroviricota</taxon>
        <taxon>Caudoviricetes</taxon>
        <taxon>Pantevenvirales</taxon>
        <taxon>Straboviridae</taxon>
        <taxon>Tevenvirinae</taxon>
        <taxon>Tequatrovirus</taxon>
        <taxon>Tequatrovirus pss1</taxon>
    </lineage>
</organism>
<gene>
    <name evidence="1" type="ORF">pSs1_0041</name>
</gene>
<evidence type="ECO:0000313" key="1">
    <source>
        <dbReference type="EMBL" id="AIS73351.1"/>
    </source>
</evidence>
<keyword evidence="2" id="KW-1185">Reference proteome</keyword>
<dbReference type="RefSeq" id="YP_009110849.1">
    <property type="nucleotide sequence ID" value="NC_025829.1"/>
</dbReference>
<reference evidence="1 2" key="2">
    <citation type="journal article" date="2016" name="Sci. Rep.">
        <title>Bacteriophage application to control the contaminated water with Shigella.</title>
        <authorList>
            <person name="Jun J.W."/>
            <person name="Giri S.S."/>
            <person name="Kim H.J."/>
            <person name="Yun S.K."/>
            <person name="Chi C."/>
            <person name="Chai J.Y."/>
            <person name="Lee B.C."/>
            <person name="Park S.C."/>
        </authorList>
    </citation>
    <scope>NUCLEOTIDE SEQUENCE [LARGE SCALE GENOMIC DNA]</scope>
</reference>
<protein>
    <submittedName>
        <fullName evidence="1">Gp42</fullName>
    </submittedName>
</protein>
<proteinExistence type="predicted"/>
<dbReference type="GeneID" id="22475115"/>
<accession>A0A097BWM1</accession>
<name>A0A097BWM1_9CAUD</name>
<reference evidence="2" key="1">
    <citation type="submission" date="2014-09" db="EMBL/GenBank/DDBJ databases">
        <title>Characterization and complete genome sequence of the Shigella sonnei bacteriophage pSs-1.</title>
        <authorList>
            <person name="Jun J.W."/>
            <person name="Park S.C."/>
        </authorList>
    </citation>
    <scope>NUCLEOTIDE SEQUENCE [LARGE SCALE GENOMIC DNA]</scope>
</reference>
<evidence type="ECO:0000313" key="2">
    <source>
        <dbReference type="Proteomes" id="UP000029884"/>
    </source>
</evidence>
<dbReference type="Proteomes" id="UP000029884">
    <property type="component" value="Segment"/>
</dbReference>
<dbReference type="EMBL" id="KM501444">
    <property type="protein sequence ID" value="AIS73351.1"/>
    <property type="molecule type" value="Genomic_DNA"/>
</dbReference>
<sequence>MLNRWIKPNEDLQKVLDKAISDKWGMKSWDCDIVTHSFMMHADGSVEFNAEMRYTDWGGFQRVEFQRGFL</sequence>